<protein>
    <submittedName>
        <fullName evidence="4">Uncharacterized protein</fullName>
    </submittedName>
</protein>
<dbReference type="Proteomes" id="UP000887013">
    <property type="component" value="Unassembled WGS sequence"/>
</dbReference>
<sequence length="67" mass="8028">RSNQCRRLWPRPLMKSLPVEILLTVWRIFPLMQSSNVSPLIEVEVLQDRCVLTRIESLVAQNFRFRF</sequence>
<organism evidence="4 5">
    <name type="scientific">Nephila pilipes</name>
    <name type="common">Giant wood spider</name>
    <name type="synonym">Nephila maculata</name>
    <dbReference type="NCBI Taxonomy" id="299642"/>
    <lineage>
        <taxon>Eukaryota</taxon>
        <taxon>Metazoa</taxon>
        <taxon>Ecdysozoa</taxon>
        <taxon>Arthropoda</taxon>
        <taxon>Chelicerata</taxon>
        <taxon>Arachnida</taxon>
        <taxon>Araneae</taxon>
        <taxon>Araneomorphae</taxon>
        <taxon>Entelegynae</taxon>
        <taxon>Araneoidea</taxon>
        <taxon>Nephilidae</taxon>
        <taxon>Nephila</taxon>
    </lineage>
</organism>
<evidence type="ECO:0000313" key="4">
    <source>
        <dbReference type="EMBL" id="GFU23427.1"/>
    </source>
</evidence>
<dbReference type="EMBL" id="BMAW01098787">
    <property type="protein sequence ID" value="GFS86568.1"/>
    <property type="molecule type" value="Genomic_DNA"/>
</dbReference>
<keyword evidence="5" id="KW-1185">Reference proteome</keyword>
<evidence type="ECO:0000313" key="2">
    <source>
        <dbReference type="EMBL" id="GFT49015.1"/>
    </source>
</evidence>
<gene>
    <name evidence="3" type="ORF">NPIL_26251</name>
    <name evidence="4" type="ORF">NPIL_333891</name>
    <name evidence="2" type="ORF">NPIL_425771</name>
    <name evidence="1" type="ORF">NPIL_641101</name>
</gene>
<evidence type="ECO:0000313" key="5">
    <source>
        <dbReference type="Proteomes" id="UP000887013"/>
    </source>
</evidence>
<dbReference type="EMBL" id="BMAW01065140">
    <property type="protein sequence ID" value="GFT49015.1"/>
    <property type="molecule type" value="Genomic_DNA"/>
</dbReference>
<dbReference type="EMBL" id="BMAW01127953">
    <property type="protein sequence ID" value="GFU23427.1"/>
    <property type="molecule type" value="Genomic_DNA"/>
</dbReference>
<evidence type="ECO:0000313" key="3">
    <source>
        <dbReference type="EMBL" id="GFT55795.1"/>
    </source>
</evidence>
<name>A0A8X6QF06_NEPPI</name>
<accession>A0A8X6QF06</accession>
<proteinExistence type="predicted"/>
<dbReference type="AlphaFoldDB" id="A0A8X6QF06"/>
<comment type="caution">
    <text evidence="4">The sequence shown here is derived from an EMBL/GenBank/DDBJ whole genome shotgun (WGS) entry which is preliminary data.</text>
</comment>
<dbReference type="EMBL" id="BMAW01017831">
    <property type="protein sequence ID" value="GFT55795.1"/>
    <property type="molecule type" value="Genomic_DNA"/>
</dbReference>
<feature type="non-terminal residue" evidence="4">
    <location>
        <position position="1"/>
    </location>
</feature>
<reference evidence="4" key="1">
    <citation type="submission" date="2020-08" db="EMBL/GenBank/DDBJ databases">
        <title>Multicomponent nature underlies the extraordinary mechanical properties of spider dragline silk.</title>
        <authorList>
            <person name="Kono N."/>
            <person name="Nakamura H."/>
            <person name="Mori M."/>
            <person name="Yoshida Y."/>
            <person name="Ohtoshi R."/>
            <person name="Malay A.D."/>
            <person name="Moran D.A.P."/>
            <person name="Tomita M."/>
            <person name="Numata K."/>
            <person name="Arakawa K."/>
        </authorList>
    </citation>
    <scope>NUCLEOTIDE SEQUENCE</scope>
</reference>
<evidence type="ECO:0000313" key="1">
    <source>
        <dbReference type="EMBL" id="GFS86568.1"/>
    </source>
</evidence>